<keyword evidence="4" id="KW-0963">Cytoplasm</keyword>
<keyword evidence="8" id="KW-0131">Cell cycle</keyword>
<dbReference type="PROSITE" id="PS50053">
    <property type="entry name" value="UBIQUITIN_2"/>
    <property type="match status" value="1"/>
</dbReference>
<dbReference type="InterPro" id="IPR000626">
    <property type="entry name" value="Ubiquitin-like_dom"/>
</dbReference>
<keyword evidence="12" id="KW-1185">Reference proteome</keyword>
<dbReference type="Gene3D" id="3.10.20.90">
    <property type="entry name" value="Phosphatidylinositol 3-kinase Catalytic Subunit, Chain A, domain 1"/>
    <property type="match status" value="1"/>
</dbReference>
<keyword evidence="7" id="KW-0539">Nucleus</keyword>
<dbReference type="InterPro" id="IPR029071">
    <property type="entry name" value="Ubiquitin-like_domsf"/>
</dbReference>
<feature type="domain" description="Ubiquitin-like" evidence="10">
    <location>
        <begin position="10"/>
        <end position="67"/>
    </location>
</feature>
<dbReference type="Pfam" id="PF22782">
    <property type="entry name" value="SDE2"/>
    <property type="match status" value="1"/>
</dbReference>
<dbReference type="SMART" id="SM00213">
    <property type="entry name" value="UBQ"/>
    <property type="match status" value="1"/>
</dbReference>
<dbReference type="GO" id="GO:0008380">
    <property type="term" value="P:RNA splicing"/>
    <property type="evidence" value="ECO:0007669"/>
    <property type="project" value="UniProtKB-KW"/>
</dbReference>
<evidence type="ECO:0000313" key="11">
    <source>
        <dbReference type="EMBL" id="KAB5527199.1"/>
    </source>
</evidence>
<comment type="subcellular location">
    <subcellularLocation>
        <location evidence="2">Cytoplasm</location>
    </subcellularLocation>
    <subcellularLocation>
        <location evidence="1">Nucleus</location>
    </subcellularLocation>
</comment>
<reference evidence="12" key="1">
    <citation type="journal article" date="2019" name="Gigascience">
        <title>De novo genome assembly of the endangered Acer yangbiense, a plant species with extremely small populations endemic to Yunnan Province, China.</title>
        <authorList>
            <person name="Yang J."/>
            <person name="Wariss H.M."/>
            <person name="Tao L."/>
            <person name="Zhang R."/>
            <person name="Yun Q."/>
            <person name="Hollingsworth P."/>
            <person name="Dao Z."/>
            <person name="Luo G."/>
            <person name="Guo H."/>
            <person name="Ma Y."/>
            <person name="Sun W."/>
        </authorList>
    </citation>
    <scope>NUCLEOTIDE SEQUENCE [LARGE SCALE GENOMIC DNA]</scope>
    <source>
        <strain evidence="12">cv. br00</strain>
    </source>
</reference>
<feature type="compositionally biased region" description="Low complexity" evidence="9">
    <location>
        <begin position="281"/>
        <end position="292"/>
    </location>
</feature>
<dbReference type="GO" id="GO:0006397">
    <property type="term" value="P:mRNA processing"/>
    <property type="evidence" value="ECO:0007669"/>
    <property type="project" value="UniProtKB-KW"/>
</dbReference>
<comment type="similarity">
    <text evidence="3">Belongs to the SDE2 family.</text>
</comment>
<proteinExistence type="inferred from homology"/>
<evidence type="ECO:0000256" key="1">
    <source>
        <dbReference type="ARBA" id="ARBA00004123"/>
    </source>
</evidence>
<evidence type="ECO:0000256" key="3">
    <source>
        <dbReference type="ARBA" id="ARBA00008726"/>
    </source>
</evidence>
<organism evidence="11 12">
    <name type="scientific">Salix brachista</name>
    <dbReference type="NCBI Taxonomy" id="2182728"/>
    <lineage>
        <taxon>Eukaryota</taxon>
        <taxon>Viridiplantae</taxon>
        <taxon>Streptophyta</taxon>
        <taxon>Embryophyta</taxon>
        <taxon>Tracheophyta</taxon>
        <taxon>Spermatophyta</taxon>
        <taxon>Magnoliopsida</taxon>
        <taxon>eudicotyledons</taxon>
        <taxon>Gunneridae</taxon>
        <taxon>Pentapetalae</taxon>
        <taxon>rosids</taxon>
        <taxon>fabids</taxon>
        <taxon>Malpighiales</taxon>
        <taxon>Salicaceae</taxon>
        <taxon>Saliceae</taxon>
        <taxon>Salix</taxon>
    </lineage>
</organism>
<keyword evidence="6" id="KW-0508">mRNA splicing</keyword>
<gene>
    <name evidence="11" type="ORF">DKX38_021046</name>
</gene>
<dbReference type="SUPFAM" id="SSF54236">
    <property type="entry name" value="Ubiquitin-like"/>
    <property type="match status" value="1"/>
</dbReference>
<protein>
    <recommendedName>
        <fullName evidence="10">Ubiquitin-like domain-containing protein</fullName>
    </recommendedName>
</protein>
<dbReference type="PANTHER" id="PTHR12786:SF1">
    <property type="entry name" value="SPLICING REGULATOR SDE2"/>
    <property type="match status" value="1"/>
</dbReference>
<dbReference type="EMBL" id="VDCV01000014">
    <property type="protein sequence ID" value="KAB5527199.1"/>
    <property type="molecule type" value="Genomic_DNA"/>
</dbReference>
<dbReference type="Proteomes" id="UP000326939">
    <property type="component" value="Chromosome 14"/>
</dbReference>
<evidence type="ECO:0000256" key="5">
    <source>
        <dbReference type="ARBA" id="ARBA00022664"/>
    </source>
</evidence>
<comment type="caution">
    <text evidence="11">The sequence shown here is derived from an EMBL/GenBank/DDBJ whole genome shotgun (WGS) entry which is preliminary data.</text>
</comment>
<feature type="compositionally biased region" description="Acidic residues" evidence="9">
    <location>
        <begin position="235"/>
        <end position="250"/>
    </location>
</feature>
<feature type="compositionally biased region" description="Polar residues" evidence="9">
    <location>
        <begin position="255"/>
        <end position="279"/>
    </location>
</feature>
<dbReference type="GO" id="GO:0005634">
    <property type="term" value="C:nucleus"/>
    <property type="evidence" value="ECO:0007669"/>
    <property type="project" value="UniProtKB-SubCell"/>
</dbReference>
<dbReference type="CDD" id="cd17039">
    <property type="entry name" value="Ubl_ubiquitin_like"/>
    <property type="match status" value="1"/>
</dbReference>
<evidence type="ECO:0000256" key="7">
    <source>
        <dbReference type="ARBA" id="ARBA00023242"/>
    </source>
</evidence>
<feature type="region of interest" description="Disordered" evidence="9">
    <location>
        <begin position="230"/>
        <end position="304"/>
    </location>
</feature>
<name>A0A5N5K6T9_9ROSI</name>
<dbReference type="InterPro" id="IPR053822">
    <property type="entry name" value="SDE2-like_dom"/>
</dbReference>
<evidence type="ECO:0000256" key="2">
    <source>
        <dbReference type="ARBA" id="ARBA00004496"/>
    </source>
</evidence>
<evidence type="ECO:0000313" key="12">
    <source>
        <dbReference type="Proteomes" id="UP000326939"/>
    </source>
</evidence>
<dbReference type="PANTHER" id="PTHR12786">
    <property type="entry name" value="SPLICING FACTOR SF3A-RELATED"/>
    <property type="match status" value="1"/>
</dbReference>
<keyword evidence="5" id="KW-0507">mRNA processing</keyword>
<evidence type="ECO:0000256" key="8">
    <source>
        <dbReference type="ARBA" id="ARBA00023306"/>
    </source>
</evidence>
<dbReference type="GO" id="GO:0005737">
    <property type="term" value="C:cytoplasm"/>
    <property type="evidence" value="ECO:0007669"/>
    <property type="project" value="UniProtKB-SubCell"/>
</dbReference>
<evidence type="ECO:0000256" key="9">
    <source>
        <dbReference type="SAM" id="MobiDB-lite"/>
    </source>
</evidence>
<sequence>MEDHSELMPFQIFAKLLDGKTTILNFETPESCTAISIKQKILEITKIPIHYQRLICRGVQVNDDATIITPESTVYLLLRLLGGKGGFGSLLRGAATKAGQKKTNNFDACRDMSGRRLRHVNAEKKLEEWKAEEEDRRLEKIAEEFIKKKGKKGKKGAGDDEADKYVARYRAESAKCAAVVEEAMKEVFRNGKGNGFRKRKGKGVLEGMEAKKLKIWNSLVLKIWMGKRKLGESDSGMDGDSSADDSDEENEKSVVLNNGNQSDSNNKAEGSQDSVTGNQDGECSGGASCAGGSEEEKEVSAEQSLISNSYGEIALNEEDEMVEAQILEETVVKTEVIFETEALEAEKQENVGPSSQCPNASGSGIESRPFIAEPNGFSKSKPVSNKIVNGDLEKPLNFDEFNSASELEQCYVGRFWHQSRNLLSHDRMGVHVIVTSPLSFELCLSPIHHYCISSKVSKIVGKVNIEVLGMERLKTELQVRGLKCGGTLQERAARLLLLKSTPLEKLPKKLLSKK</sequence>
<evidence type="ECO:0000256" key="4">
    <source>
        <dbReference type="ARBA" id="ARBA00022490"/>
    </source>
</evidence>
<dbReference type="Pfam" id="PF13297">
    <property type="entry name" value="SDE2_2C"/>
    <property type="match status" value="1"/>
</dbReference>
<accession>A0A5N5K6T9</accession>
<dbReference type="AlphaFoldDB" id="A0A5N5K6T9"/>
<dbReference type="InterPro" id="IPR025086">
    <property type="entry name" value="SDE2/SF3A3_SAP"/>
</dbReference>
<evidence type="ECO:0000259" key="10">
    <source>
        <dbReference type="PROSITE" id="PS50053"/>
    </source>
</evidence>
<evidence type="ECO:0000256" key="6">
    <source>
        <dbReference type="ARBA" id="ARBA00023187"/>
    </source>
</evidence>
<dbReference type="InterPro" id="IPR051421">
    <property type="entry name" value="RNA_Proc_DNA_Dmg_Regulator"/>
</dbReference>